<dbReference type="Proteomes" id="UP000184089">
    <property type="component" value="Unassembled WGS sequence"/>
</dbReference>
<dbReference type="PANTHER" id="PTHR33594:SF1">
    <property type="entry name" value="HD_PDEASE DOMAIN-CONTAINING PROTEIN"/>
    <property type="match status" value="1"/>
</dbReference>
<comment type="caution">
    <text evidence="2">The sequence shown here is derived from an EMBL/GenBank/DDBJ whole genome shotgun (WGS) entry which is preliminary data.</text>
</comment>
<protein>
    <recommendedName>
        <fullName evidence="1">HD/PDEase domain-containing protein</fullName>
    </recommendedName>
</protein>
<reference evidence="3" key="1">
    <citation type="submission" date="2016-11" db="EMBL/GenBank/DDBJ databases">
        <authorList>
            <person name="Jaros S."/>
            <person name="Januszkiewicz K."/>
            <person name="Wedrychowicz H."/>
        </authorList>
    </citation>
    <scope>NUCLEOTIDE SEQUENCE [LARGE SCALE GENOMIC DNA]</scope>
    <source>
        <strain evidence="3">DSM 4029</strain>
    </source>
</reference>
<feature type="domain" description="HD/PDEase" evidence="1">
    <location>
        <begin position="22"/>
        <end position="140"/>
    </location>
</feature>
<evidence type="ECO:0000313" key="2">
    <source>
        <dbReference type="EMBL" id="SHF83098.1"/>
    </source>
</evidence>
<dbReference type="Pfam" id="PF01966">
    <property type="entry name" value="HD"/>
    <property type="match status" value="1"/>
</dbReference>
<dbReference type="Gene3D" id="1.10.3210.50">
    <property type="match status" value="1"/>
</dbReference>
<dbReference type="InterPro" id="IPR006674">
    <property type="entry name" value="HD_domain"/>
</dbReference>
<sequence length="230" mass="25005">MRGMDRALFARAEAYMAACTDGGVHDEMHVRRVLGYALSIAGEMPEADGEIMALAALLHDVGRPEERADPALCHAEVGSQKALDFLLAEGYPPARARRVADCVLCHRYRADRRPETVEAKILFDADKLDQTGALGAARVIRFGGQIGEPLYQVGERGRPLPGEEGEGPSLLREYRRKLKGLAGQFYTPAAQALARARQPVMDCYFAALAAEAEEGWAAAQRALAQLLGEE</sequence>
<dbReference type="EMBL" id="FQVY01000001">
    <property type="protein sequence ID" value="SHF83098.1"/>
    <property type="molecule type" value="Genomic_DNA"/>
</dbReference>
<proteinExistence type="predicted"/>
<evidence type="ECO:0000259" key="1">
    <source>
        <dbReference type="SMART" id="SM00471"/>
    </source>
</evidence>
<dbReference type="PANTHER" id="PTHR33594">
    <property type="entry name" value="SUPERFAMILY HYDROLASE, PUTATIVE (AFU_ORTHOLOGUE AFUA_1G03035)-RELATED"/>
    <property type="match status" value="1"/>
</dbReference>
<evidence type="ECO:0000313" key="3">
    <source>
        <dbReference type="Proteomes" id="UP000184089"/>
    </source>
</evidence>
<dbReference type="InterPro" id="IPR003607">
    <property type="entry name" value="HD/PDEase_dom"/>
</dbReference>
<dbReference type="AlphaFoldDB" id="A0AAQ1MC55"/>
<dbReference type="SUPFAM" id="SSF109604">
    <property type="entry name" value="HD-domain/PDEase-like"/>
    <property type="match status" value="1"/>
</dbReference>
<gene>
    <name evidence="2" type="ORF">SAMN05444424_0841</name>
</gene>
<dbReference type="SMART" id="SM00471">
    <property type="entry name" value="HDc"/>
    <property type="match status" value="1"/>
</dbReference>
<name>A0AAQ1MC55_9FIRM</name>
<accession>A0AAQ1MC55</accession>
<dbReference type="CDD" id="cd00077">
    <property type="entry name" value="HDc"/>
    <property type="match status" value="1"/>
</dbReference>
<organism evidence="2 3">
    <name type="scientific">Bittarella massiliensis</name>
    <name type="common">ex Durand et al. 2017</name>
    <dbReference type="NCBI Taxonomy" id="1720313"/>
    <lineage>
        <taxon>Bacteria</taxon>
        <taxon>Bacillati</taxon>
        <taxon>Bacillota</taxon>
        <taxon>Clostridia</taxon>
        <taxon>Eubacteriales</taxon>
        <taxon>Oscillospiraceae</taxon>
        <taxon>Bittarella (ex Durand et al. 2017)</taxon>
    </lineage>
</organism>